<evidence type="ECO:0000313" key="1">
    <source>
        <dbReference type="EMBL" id="NYK09195.1"/>
    </source>
</evidence>
<dbReference type="Proteomes" id="UP000521075">
    <property type="component" value="Unassembled WGS sequence"/>
</dbReference>
<proteinExistence type="predicted"/>
<comment type="caution">
    <text evidence="1">The sequence shown here is derived from an EMBL/GenBank/DDBJ whole genome shotgun (WGS) entry which is preliminary data.</text>
</comment>
<dbReference type="AlphaFoldDB" id="A0A853DU31"/>
<sequence>MTSRPSWQQRLLVTVIRPLGLGRRTPEKLHASIAKRDAKWTPPSPPAKKLKGIVASSSSAVGWPVWTLAPDEPADGVRRAVVAVLPEAKEVAPRILEQLTGVRA</sequence>
<organism evidence="1 2">
    <name type="scientific">Leifsonia naganoensis</name>
    <dbReference type="NCBI Taxonomy" id="150025"/>
    <lineage>
        <taxon>Bacteria</taxon>
        <taxon>Bacillati</taxon>
        <taxon>Actinomycetota</taxon>
        <taxon>Actinomycetes</taxon>
        <taxon>Micrococcales</taxon>
        <taxon>Microbacteriaceae</taxon>
        <taxon>Leifsonia</taxon>
    </lineage>
</organism>
<dbReference type="RefSeq" id="WP_179700210.1">
    <property type="nucleotide sequence ID" value="NZ_BAAAHA010000004.1"/>
</dbReference>
<name>A0A853DU31_9MICO</name>
<keyword evidence="2" id="KW-1185">Reference proteome</keyword>
<protein>
    <submittedName>
        <fullName evidence="1">Uncharacterized protein</fullName>
    </submittedName>
</protein>
<evidence type="ECO:0000313" key="2">
    <source>
        <dbReference type="Proteomes" id="UP000521075"/>
    </source>
</evidence>
<dbReference type="EMBL" id="JACCHJ010000001">
    <property type="protein sequence ID" value="NYK09195.1"/>
    <property type="molecule type" value="Genomic_DNA"/>
</dbReference>
<gene>
    <name evidence="1" type="ORF">HNR14_001076</name>
</gene>
<accession>A0A853DU31</accession>
<reference evidence="1 2" key="1">
    <citation type="submission" date="2020-07" db="EMBL/GenBank/DDBJ databases">
        <title>Sequencing the genomes of 1000 actinobacteria strains.</title>
        <authorList>
            <person name="Klenk H.-P."/>
        </authorList>
    </citation>
    <scope>NUCLEOTIDE SEQUENCE [LARGE SCALE GENOMIC DNA]</scope>
    <source>
        <strain evidence="1 2">DSM 15166</strain>
    </source>
</reference>